<dbReference type="Gene3D" id="3.40.630.30">
    <property type="match status" value="1"/>
</dbReference>
<name>A0A2S9ZKJ5_9VIBR</name>
<dbReference type="Pfam" id="PF00583">
    <property type="entry name" value="Acetyltransf_1"/>
    <property type="match status" value="1"/>
</dbReference>
<reference evidence="2 5" key="3">
    <citation type="submission" date="2018-11" db="EMBL/GenBank/DDBJ databases">
        <title>Complete Genome Sequence of Vbrio mediterranei 117-T6: a Potential Pathogen Bacteria Isolated from the Conchocelis of Pyropia.</title>
        <authorList>
            <person name="Liu Q."/>
        </authorList>
    </citation>
    <scope>NUCLEOTIDE SEQUENCE [LARGE SCALE GENOMIC DNA]</scope>
    <source>
        <strain evidence="2 5">117-T6</strain>
    </source>
</reference>
<reference evidence="3 4" key="1">
    <citation type="submission" date="2017-09" db="EMBL/GenBank/DDBJ databases">
        <authorList>
            <person name="Girard L."/>
            <person name="Lami R."/>
            <person name="Suzuki M."/>
            <person name="Baudart J."/>
        </authorList>
    </citation>
    <scope>NUCLEOTIDE SEQUENCE [LARGE SCALE GENOMIC DNA]</scope>
    <source>
        <strain evidence="3 4">17LN0615E</strain>
    </source>
</reference>
<keyword evidence="2" id="KW-0808">Transferase</keyword>
<dbReference type="Proteomes" id="UP000238163">
    <property type="component" value="Unassembled WGS sequence"/>
</dbReference>
<feature type="domain" description="N-acetyltransferase" evidence="1">
    <location>
        <begin position="1"/>
        <end position="140"/>
    </location>
</feature>
<evidence type="ECO:0000313" key="5">
    <source>
        <dbReference type="Proteomes" id="UP000279760"/>
    </source>
</evidence>
<dbReference type="EMBL" id="NWTN01000013">
    <property type="protein sequence ID" value="PRQ66291.1"/>
    <property type="molecule type" value="Genomic_DNA"/>
</dbReference>
<dbReference type="EMBL" id="CP033577">
    <property type="protein sequence ID" value="AYV19957.1"/>
    <property type="molecule type" value="Genomic_DNA"/>
</dbReference>
<dbReference type="SUPFAM" id="SSF55729">
    <property type="entry name" value="Acyl-CoA N-acyltransferases (Nat)"/>
    <property type="match status" value="1"/>
</dbReference>
<dbReference type="InterPro" id="IPR000182">
    <property type="entry name" value="GNAT_dom"/>
</dbReference>
<evidence type="ECO:0000259" key="1">
    <source>
        <dbReference type="PROSITE" id="PS51186"/>
    </source>
</evidence>
<sequence length="159" mass="18240">MNNSMFEVKEIAQEQLPLDILLLADPEEAAINVYRGRCHAFAVFMQDRLIGATLIEVDKVNGKAELFNIATYPEYHGKGFGGVLLDETLAKLASRGIRIVELGTGTFGYQLSFYQKHGFRVERVIKDFFLDNYDEPIFEHGIQHKDMLRLVWRAEEIDE</sequence>
<accession>A0A2S9ZKJ5</accession>
<dbReference type="GO" id="GO:0016747">
    <property type="term" value="F:acyltransferase activity, transferring groups other than amino-acyl groups"/>
    <property type="evidence" value="ECO:0007669"/>
    <property type="project" value="InterPro"/>
</dbReference>
<dbReference type="AlphaFoldDB" id="A0A2S9ZKJ5"/>
<dbReference type="Proteomes" id="UP000279760">
    <property type="component" value="Chromosome 1"/>
</dbReference>
<dbReference type="CDD" id="cd04301">
    <property type="entry name" value="NAT_SF"/>
    <property type="match status" value="1"/>
</dbReference>
<organism evidence="2 5">
    <name type="scientific">Vibrio mediterranei</name>
    <dbReference type="NCBI Taxonomy" id="689"/>
    <lineage>
        <taxon>Bacteria</taxon>
        <taxon>Pseudomonadati</taxon>
        <taxon>Pseudomonadota</taxon>
        <taxon>Gammaproteobacteria</taxon>
        <taxon>Vibrionales</taxon>
        <taxon>Vibrionaceae</taxon>
        <taxon>Vibrio</taxon>
    </lineage>
</organism>
<protein>
    <submittedName>
        <fullName evidence="2 3">N-acetyltransferase</fullName>
    </submittedName>
</protein>
<keyword evidence="4" id="KW-1185">Reference proteome</keyword>
<evidence type="ECO:0000313" key="3">
    <source>
        <dbReference type="EMBL" id="PRQ66291.1"/>
    </source>
</evidence>
<dbReference type="PROSITE" id="PS51186">
    <property type="entry name" value="GNAT"/>
    <property type="match status" value="1"/>
</dbReference>
<evidence type="ECO:0000313" key="4">
    <source>
        <dbReference type="Proteomes" id="UP000238163"/>
    </source>
</evidence>
<gene>
    <name evidence="3" type="ORF">COR51_18045</name>
    <name evidence="2" type="ORF">ECB94_00990</name>
</gene>
<reference evidence="3 4" key="2">
    <citation type="submission" date="2018-03" db="EMBL/GenBank/DDBJ databases">
        <title>Genetic Diversity and Phenotypic Plasticity of AHL Mediated Quorum Sensing in Environmental Strains of Vibrio mediterranei.</title>
        <authorList>
            <person name="Lantoine F."/>
            <person name="Vouve F."/>
        </authorList>
    </citation>
    <scope>NUCLEOTIDE SEQUENCE [LARGE SCALE GENOMIC DNA]</scope>
    <source>
        <strain evidence="3 4">17LN0615E</strain>
    </source>
</reference>
<dbReference type="InterPro" id="IPR016181">
    <property type="entry name" value="Acyl_CoA_acyltransferase"/>
</dbReference>
<evidence type="ECO:0000313" key="2">
    <source>
        <dbReference type="EMBL" id="AYV19957.1"/>
    </source>
</evidence>
<dbReference type="RefSeq" id="WP_081836378.1">
    <property type="nucleotide sequence ID" value="NZ_CP033577.1"/>
</dbReference>
<proteinExistence type="predicted"/>